<dbReference type="AlphaFoldDB" id="A0A5C3Q286"/>
<reference evidence="1 2" key="1">
    <citation type="journal article" date="2019" name="Nat. Ecol. Evol.">
        <title>Megaphylogeny resolves global patterns of mushroom evolution.</title>
        <authorList>
            <person name="Varga T."/>
            <person name="Krizsan K."/>
            <person name="Foldi C."/>
            <person name="Dima B."/>
            <person name="Sanchez-Garcia M."/>
            <person name="Sanchez-Ramirez S."/>
            <person name="Szollosi G.J."/>
            <person name="Szarkandi J.G."/>
            <person name="Papp V."/>
            <person name="Albert L."/>
            <person name="Andreopoulos W."/>
            <person name="Angelini C."/>
            <person name="Antonin V."/>
            <person name="Barry K.W."/>
            <person name="Bougher N.L."/>
            <person name="Buchanan P."/>
            <person name="Buyck B."/>
            <person name="Bense V."/>
            <person name="Catcheside P."/>
            <person name="Chovatia M."/>
            <person name="Cooper J."/>
            <person name="Damon W."/>
            <person name="Desjardin D."/>
            <person name="Finy P."/>
            <person name="Geml J."/>
            <person name="Haridas S."/>
            <person name="Hughes K."/>
            <person name="Justo A."/>
            <person name="Karasinski D."/>
            <person name="Kautmanova I."/>
            <person name="Kiss B."/>
            <person name="Kocsube S."/>
            <person name="Kotiranta H."/>
            <person name="LaButti K.M."/>
            <person name="Lechner B.E."/>
            <person name="Liimatainen K."/>
            <person name="Lipzen A."/>
            <person name="Lukacs Z."/>
            <person name="Mihaltcheva S."/>
            <person name="Morgado L.N."/>
            <person name="Niskanen T."/>
            <person name="Noordeloos M.E."/>
            <person name="Ohm R.A."/>
            <person name="Ortiz-Santana B."/>
            <person name="Ovrebo C."/>
            <person name="Racz N."/>
            <person name="Riley R."/>
            <person name="Savchenko A."/>
            <person name="Shiryaev A."/>
            <person name="Soop K."/>
            <person name="Spirin V."/>
            <person name="Szebenyi C."/>
            <person name="Tomsovsky M."/>
            <person name="Tulloss R.E."/>
            <person name="Uehling J."/>
            <person name="Grigoriev I.V."/>
            <person name="Vagvolgyi C."/>
            <person name="Papp T."/>
            <person name="Martin F.M."/>
            <person name="Miettinen O."/>
            <person name="Hibbett D.S."/>
            <person name="Nagy L.G."/>
        </authorList>
    </citation>
    <scope>NUCLEOTIDE SEQUENCE [LARGE SCALE GENOMIC DNA]</scope>
    <source>
        <strain evidence="1 2">CBS 309.79</strain>
    </source>
</reference>
<protein>
    <submittedName>
        <fullName evidence="1">Uncharacterized protein</fullName>
    </submittedName>
</protein>
<gene>
    <name evidence="1" type="ORF">BDV98DRAFT_421982</name>
</gene>
<proteinExistence type="predicted"/>
<keyword evidence="2" id="KW-1185">Reference proteome</keyword>
<accession>A0A5C3Q286</accession>
<sequence length="60" mass="6597">MSSPLTLIGLFCCIGSRFTAALLCSFCFLRLNSNVGSGNKRTKLNMRSRQNINENILISA</sequence>
<evidence type="ECO:0000313" key="1">
    <source>
        <dbReference type="EMBL" id="TFK95247.1"/>
    </source>
</evidence>
<evidence type="ECO:0000313" key="2">
    <source>
        <dbReference type="Proteomes" id="UP000305067"/>
    </source>
</evidence>
<dbReference type="Proteomes" id="UP000305067">
    <property type="component" value="Unassembled WGS sequence"/>
</dbReference>
<organism evidence="1 2">
    <name type="scientific">Pterulicium gracile</name>
    <dbReference type="NCBI Taxonomy" id="1884261"/>
    <lineage>
        <taxon>Eukaryota</taxon>
        <taxon>Fungi</taxon>
        <taxon>Dikarya</taxon>
        <taxon>Basidiomycota</taxon>
        <taxon>Agaricomycotina</taxon>
        <taxon>Agaricomycetes</taxon>
        <taxon>Agaricomycetidae</taxon>
        <taxon>Agaricales</taxon>
        <taxon>Pleurotineae</taxon>
        <taxon>Pterulaceae</taxon>
        <taxon>Pterulicium</taxon>
    </lineage>
</organism>
<dbReference type="EMBL" id="ML178899">
    <property type="protein sequence ID" value="TFK95247.1"/>
    <property type="molecule type" value="Genomic_DNA"/>
</dbReference>
<name>A0A5C3Q286_9AGAR</name>